<dbReference type="Pfam" id="PF09523">
    <property type="entry name" value="DUF2390"/>
    <property type="match status" value="1"/>
</dbReference>
<gene>
    <name evidence="1" type="ORF">FDP08_15635</name>
</gene>
<evidence type="ECO:0000313" key="1">
    <source>
        <dbReference type="EMBL" id="TKV69433.1"/>
    </source>
</evidence>
<dbReference type="AlphaFoldDB" id="A0A4U6R779"/>
<dbReference type="EMBL" id="SZYH01000001">
    <property type="protein sequence ID" value="TKV69433.1"/>
    <property type="molecule type" value="Genomic_DNA"/>
</dbReference>
<sequence length="177" mass="19524">MSCSSGSKIPEDADPENPLWHFACRFWESPRAQEMCLELQSRGWSVTRILCAIWLASSGYRFTGRESRSVTDWRSQVTGPLRSARKYITKTNPHTAMVRECIARSELEAERVELALAYQSLVSDTNTGSSEEPTASLARNNLLAAAPEGNMDNGTGRLLDTLARELSILAKGDNGPC</sequence>
<comment type="caution">
    <text evidence="1">The sequence shown here is derived from an EMBL/GenBank/DDBJ whole genome shotgun (WGS) entry which is preliminary data.</text>
</comment>
<organism evidence="1 2">
    <name type="scientific">Marinobacter panjinensis</name>
    <dbReference type="NCBI Taxonomy" id="2576384"/>
    <lineage>
        <taxon>Bacteria</taxon>
        <taxon>Pseudomonadati</taxon>
        <taxon>Pseudomonadota</taxon>
        <taxon>Gammaproteobacteria</taxon>
        <taxon>Pseudomonadales</taxon>
        <taxon>Marinobacteraceae</taxon>
        <taxon>Marinobacter</taxon>
    </lineage>
</organism>
<dbReference type="OrthoDB" id="5795846at2"/>
<reference evidence="1 2" key="1">
    <citation type="submission" date="2019-05" db="EMBL/GenBank/DDBJ databases">
        <title>Marinobacter panjinensis sp. nov., a moderately halophilic bacterium isolated from sea tidal flat environment.</title>
        <authorList>
            <person name="Yang W."/>
            <person name="An M."/>
            <person name="He W."/>
            <person name="Luo X."/>
            <person name="Zhu L."/>
            <person name="Chen G."/>
            <person name="Zhang Y."/>
            <person name="Wang Y."/>
        </authorList>
    </citation>
    <scope>NUCLEOTIDE SEQUENCE [LARGE SCALE GENOMIC DNA]</scope>
    <source>
        <strain evidence="1 2">PJ-16</strain>
    </source>
</reference>
<protein>
    <submittedName>
        <fullName evidence="1">TIGR02444 family protein</fullName>
    </submittedName>
</protein>
<proteinExistence type="predicted"/>
<dbReference type="NCBIfam" id="TIGR02444">
    <property type="entry name" value="TIGR02444 family protein"/>
    <property type="match status" value="1"/>
</dbReference>
<dbReference type="InterPro" id="IPR012659">
    <property type="entry name" value="CHP02444"/>
</dbReference>
<dbReference type="Proteomes" id="UP000308488">
    <property type="component" value="Unassembled WGS sequence"/>
</dbReference>
<dbReference type="RefSeq" id="WP_137437046.1">
    <property type="nucleotide sequence ID" value="NZ_SZYH01000001.1"/>
</dbReference>
<accession>A0A4U6R779</accession>
<keyword evidence="2" id="KW-1185">Reference proteome</keyword>
<name>A0A4U6R779_9GAMM</name>
<evidence type="ECO:0000313" key="2">
    <source>
        <dbReference type="Proteomes" id="UP000308488"/>
    </source>
</evidence>